<dbReference type="RefSeq" id="WP_093183494.1">
    <property type="nucleotide sequence ID" value="NZ_FMYH01000004.1"/>
</dbReference>
<feature type="compositionally biased region" description="Gly residues" evidence="1">
    <location>
        <begin position="72"/>
        <end position="95"/>
    </location>
</feature>
<keyword evidence="3" id="KW-1185">Reference proteome</keyword>
<gene>
    <name evidence="2" type="ORF">SAMN05216410_2396</name>
</gene>
<protein>
    <submittedName>
        <fullName evidence="2">Uncharacterized protein</fullName>
    </submittedName>
</protein>
<name>A0A1G6Q1B4_9MICO</name>
<organism evidence="2 3">
    <name type="scientific">Sanguibacter gelidistatuariae</name>
    <dbReference type="NCBI Taxonomy" id="1814289"/>
    <lineage>
        <taxon>Bacteria</taxon>
        <taxon>Bacillati</taxon>
        <taxon>Actinomycetota</taxon>
        <taxon>Actinomycetes</taxon>
        <taxon>Micrococcales</taxon>
        <taxon>Sanguibacteraceae</taxon>
        <taxon>Sanguibacter</taxon>
    </lineage>
</organism>
<dbReference type="AlphaFoldDB" id="A0A1G6Q1B4"/>
<evidence type="ECO:0000256" key="1">
    <source>
        <dbReference type="SAM" id="MobiDB-lite"/>
    </source>
</evidence>
<accession>A0A1G6Q1B4</accession>
<feature type="region of interest" description="Disordered" evidence="1">
    <location>
        <begin position="57"/>
        <end position="101"/>
    </location>
</feature>
<evidence type="ECO:0000313" key="3">
    <source>
        <dbReference type="Proteomes" id="UP000199039"/>
    </source>
</evidence>
<evidence type="ECO:0000313" key="2">
    <source>
        <dbReference type="EMBL" id="SDC85435.1"/>
    </source>
</evidence>
<sequence>MSKRLLLEGTDLEALMIRVRAELGPRARVVKAERVRSGGVGGFFAKERFELTVDVPDDASPGLRTASASAGRGVGGAAVGGPSGGLSGGPSGGTGEAESESTAVGIDALLAAADAADRHSAEVGRGVENGWNQPGPVLGEVSTEQDTFVTVLDAVRQLAAETTASTAGVYGRTGRGGRATVRPSGDAGEIIARTVTPAEFVVVRRTGATLRELASLGLPRRILAKLPQTQERYTLSQVLSYVPRAPELVRDPAAVIIVAGQGEAVIAAASVIARRVGIPDTDVALAGRLAPHTGYGPWVLTGVSARRLRAATVESESPLVVALGVGSDASDWAIASALVASFDPDQVWAVVEADRNVLDVRRWMAAMSENRRIDAITASNVASTSAPAAILDFDVPVGMIDALPATAVVWAALLSEHLADPQWD</sequence>
<dbReference type="STRING" id="1814289.SAMN05216410_2396"/>
<dbReference type="EMBL" id="FMYH01000004">
    <property type="protein sequence ID" value="SDC85435.1"/>
    <property type="molecule type" value="Genomic_DNA"/>
</dbReference>
<reference evidence="2 3" key="1">
    <citation type="submission" date="2016-09" db="EMBL/GenBank/DDBJ databases">
        <authorList>
            <person name="Capua I."/>
            <person name="De Benedictis P."/>
            <person name="Joannis T."/>
            <person name="Lombin L.H."/>
            <person name="Cattoli G."/>
        </authorList>
    </citation>
    <scope>NUCLEOTIDE SEQUENCE [LARGE SCALE GENOMIC DNA]</scope>
    <source>
        <strain evidence="2 3">ISLP-3</strain>
    </source>
</reference>
<dbReference type="OrthoDB" id="3700292at2"/>
<dbReference type="Proteomes" id="UP000199039">
    <property type="component" value="Unassembled WGS sequence"/>
</dbReference>
<proteinExistence type="predicted"/>